<protein>
    <recommendedName>
        <fullName evidence="5">FAD/NAD(P)-binding domain-containing protein</fullName>
    </recommendedName>
</protein>
<evidence type="ECO:0000256" key="3">
    <source>
        <dbReference type="ARBA" id="ARBA00022827"/>
    </source>
</evidence>
<dbReference type="SUPFAM" id="SSF51905">
    <property type="entry name" value="FAD/NAD(P)-binding domain"/>
    <property type="match status" value="1"/>
</dbReference>
<evidence type="ECO:0000313" key="6">
    <source>
        <dbReference type="EMBL" id="KAF1914091.1"/>
    </source>
</evidence>
<dbReference type="AlphaFoldDB" id="A0A6A5QEL5"/>
<dbReference type="InterPro" id="IPR036188">
    <property type="entry name" value="FAD/NAD-bd_sf"/>
</dbReference>
<dbReference type="OrthoDB" id="202203at2759"/>
<keyword evidence="7" id="KW-1185">Reference proteome</keyword>
<dbReference type="EMBL" id="ML979138">
    <property type="protein sequence ID" value="KAF1914091.1"/>
    <property type="molecule type" value="Genomic_DNA"/>
</dbReference>
<dbReference type="Gene3D" id="3.50.50.100">
    <property type="match status" value="1"/>
</dbReference>
<reference evidence="6" key="1">
    <citation type="journal article" date="2020" name="Stud. Mycol.">
        <title>101 Dothideomycetes genomes: a test case for predicting lifestyles and emergence of pathogens.</title>
        <authorList>
            <person name="Haridas S."/>
            <person name="Albert R."/>
            <person name="Binder M."/>
            <person name="Bloem J."/>
            <person name="Labutti K."/>
            <person name="Salamov A."/>
            <person name="Andreopoulos B."/>
            <person name="Baker S."/>
            <person name="Barry K."/>
            <person name="Bills G."/>
            <person name="Bluhm B."/>
            <person name="Cannon C."/>
            <person name="Castanera R."/>
            <person name="Culley D."/>
            <person name="Daum C."/>
            <person name="Ezra D."/>
            <person name="Gonzalez J."/>
            <person name="Henrissat B."/>
            <person name="Kuo A."/>
            <person name="Liang C."/>
            <person name="Lipzen A."/>
            <person name="Lutzoni F."/>
            <person name="Magnuson J."/>
            <person name="Mondo S."/>
            <person name="Nolan M."/>
            <person name="Ohm R."/>
            <person name="Pangilinan J."/>
            <person name="Park H.-J."/>
            <person name="Ramirez L."/>
            <person name="Alfaro M."/>
            <person name="Sun H."/>
            <person name="Tritt A."/>
            <person name="Yoshinaga Y."/>
            <person name="Zwiers L.-H."/>
            <person name="Turgeon B."/>
            <person name="Goodwin S."/>
            <person name="Spatafora J."/>
            <person name="Crous P."/>
            <person name="Grigoriev I."/>
        </authorList>
    </citation>
    <scope>NUCLEOTIDE SEQUENCE</scope>
    <source>
        <strain evidence="6">HMLAC05119</strain>
    </source>
</reference>
<evidence type="ECO:0000259" key="5">
    <source>
        <dbReference type="Pfam" id="PF07992"/>
    </source>
</evidence>
<evidence type="ECO:0000313" key="7">
    <source>
        <dbReference type="Proteomes" id="UP000800096"/>
    </source>
</evidence>
<evidence type="ECO:0000256" key="2">
    <source>
        <dbReference type="ARBA" id="ARBA00022630"/>
    </source>
</evidence>
<dbReference type="InterPro" id="IPR023753">
    <property type="entry name" value="FAD/NAD-binding_dom"/>
</dbReference>
<dbReference type="PANTHER" id="PTHR43735">
    <property type="entry name" value="APOPTOSIS-INDUCING FACTOR 1"/>
    <property type="match status" value="1"/>
</dbReference>
<accession>A0A6A5QEL5</accession>
<evidence type="ECO:0000256" key="1">
    <source>
        <dbReference type="ARBA" id="ARBA00006442"/>
    </source>
</evidence>
<proteinExistence type="inferred from homology"/>
<keyword evidence="2" id="KW-0285">Flavoprotein</keyword>
<comment type="similarity">
    <text evidence="1">Belongs to the FAD-dependent oxidoreductase family.</text>
</comment>
<gene>
    <name evidence="6" type="ORF">BDU57DRAFT_333252</name>
</gene>
<organism evidence="6 7">
    <name type="scientific">Ampelomyces quisqualis</name>
    <name type="common">Powdery mildew agent</name>
    <dbReference type="NCBI Taxonomy" id="50730"/>
    <lineage>
        <taxon>Eukaryota</taxon>
        <taxon>Fungi</taxon>
        <taxon>Dikarya</taxon>
        <taxon>Ascomycota</taxon>
        <taxon>Pezizomycotina</taxon>
        <taxon>Dothideomycetes</taxon>
        <taxon>Pleosporomycetidae</taxon>
        <taxon>Pleosporales</taxon>
        <taxon>Pleosporineae</taxon>
        <taxon>Phaeosphaeriaceae</taxon>
        <taxon>Ampelomyces</taxon>
    </lineage>
</organism>
<feature type="domain" description="FAD/NAD(P)-binding" evidence="5">
    <location>
        <begin position="5"/>
        <end position="308"/>
    </location>
</feature>
<dbReference type="Pfam" id="PF07992">
    <property type="entry name" value="Pyr_redox_2"/>
    <property type="match status" value="1"/>
</dbReference>
<dbReference type="GO" id="GO:0050660">
    <property type="term" value="F:flavin adenine dinucleotide binding"/>
    <property type="evidence" value="ECO:0007669"/>
    <property type="project" value="TreeGrafter"/>
</dbReference>
<name>A0A6A5QEL5_AMPQU</name>
<dbReference type="Proteomes" id="UP000800096">
    <property type="component" value="Unassembled WGS sequence"/>
</dbReference>
<dbReference type="PANTHER" id="PTHR43735:SF3">
    <property type="entry name" value="FERROPTOSIS SUPPRESSOR PROTEIN 1"/>
    <property type="match status" value="1"/>
</dbReference>
<evidence type="ECO:0000256" key="4">
    <source>
        <dbReference type="ARBA" id="ARBA00023002"/>
    </source>
</evidence>
<dbReference type="GO" id="GO:0004174">
    <property type="term" value="F:electron-transferring-flavoprotein dehydrogenase activity"/>
    <property type="evidence" value="ECO:0007669"/>
    <property type="project" value="TreeGrafter"/>
</dbReference>
<dbReference type="PRINTS" id="PR00411">
    <property type="entry name" value="PNDRDTASEI"/>
</dbReference>
<keyword evidence="3" id="KW-0274">FAD</keyword>
<sequence>MSKQTVLVIGASYGGLSITHYLLKHGGPGLKDYQVILVGAAPQTMCRPACPRAMIADEYFDQKKLFVDIPAQLKQYPKDKVTFIHGTALQVDHEKRIATIERHDNNAEETIDFHTLVVATGATTSSPLLSNGSDRTEAWKTLRAALPSAKTIVIGGGGPTGVEIAGELGEHLNGKNGGSKPKVSINLITSGDRILPVLRPALASTAEQYLSKVGVKVTKGVRITSTLPSNSGTHLSALTTQTTVTLSSGSSITADIYIPATGTHPNTTFLSPTLLGPDARVTTNPTTLRVDAAGPRIYAIGDCASAARPAVHNILAAIPVLAANIIKDLSGATTADKLFKEDTRETQLVPIGRSKGVGAAMGWKLPSSMVWAIKGRDYWVWTTGKLWSGAQF</sequence>
<keyword evidence="4" id="KW-0560">Oxidoreductase</keyword>
<dbReference type="PRINTS" id="PR00368">
    <property type="entry name" value="FADPNR"/>
</dbReference>
<dbReference type="GO" id="GO:0005737">
    <property type="term" value="C:cytoplasm"/>
    <property type="evidence" value="ECO:0007669"/>
    <property type="project" value="TreeGrafter"/>
</dbReference>